<dbReference type="Proteomes" id="UP000403266">
    <property type="component" value="Unassembled WGS sequence"/>
</dbReference>
<dbReference type="EMBL" id="VOSK01000259">
    <property type="protein sequence ID" value="MPR29701.1"/>
    <property type="molecule type" value="Genomic_DNA"/>
</dbReference>
<dbReference type="SUPFAM" id="SSF55166">
    <property type="entry name" value="Hedgehog/DD-peptidase"/>
    <property type="match status" value="1"/>
</dbReference>
<comment type="caution">
    <text evidence="3">The sequence shown here is derived from an EMBL/GenBank/DDBJ whole genome shotgun (WGS) entry which is preliminary data.</text>
</comment>
<keyword evidence="1" id="KW-0732">Signal</keyword>
<dbReference type="InterPro" id="IPR009045">
    <property type="entry name" value="Zn_M74/Hedgehog-like"/>
</dbReference>
<evidence type="ECO:0000313" key="4">
    <source>
        <dbReference type="Proteomes" id="UP000403266"/>
    </source>
</evidence>
<evidence type="ECO:0000259" key="2">
    <source>
        <dbReference type="Pfam" id="PF13539"/>
    </source>
</evidence>
<proteinExistence type="predicted"/>
<organism evidence="3 4">
    <name type="scientific">Microvirga tunisiensis</name>
    <dbReference type="NCBI Taxonomy" id="2108360"/>
    <lineage>
        <taxon>Bacteria</taxon>
        <taxon>Pseudomonadati</taxon>
        <taxon>Pseudomonadota</taxon>
        <taxon>Alphaproteobacteria</taxon>
        <taxon>Hyphomicrobiales</taxon>
        <taxon>Methylobacteriaceae</taxon>
        <taxon>Microvirga</taxon>
    </lineage>
</organism>
<dbReference type="AlphaFoldDB" id="A0A5N7MRT2"/>
<dbReference type="GO" id="GO:0008233">
    <property type="term" value="F:peptidase activity"/>
    <property type="evidence" value="ECO:0007669"/>
    <property type="project" value="InterPro"/>
</dbReference>
<reference evidence="3 4" key="1">
    <citation type="journal article" date="2019" name="Syst. Appl. Microbiol.">
        <title>Microvirga tunisiensis sp. nov., a root nodule symbiotic bacterium isolated from Lupinus micranthus and L. luteus grown in Northern Tunisia.</title>
        <authorList>
            <person name="Msaddak A."/>
            <person name="Rejili M."/>
            <person name="Duran D."/>
            <person name="Mars M."/>
            <person name="Palacios J.M."/>
            <person name="Ruiz-Argueso T."/>
            <person name="Rey L."/>
            <person name="Imperial J."/>
        </authorList>
    </citation>
    <scope>NUCLEOTIDE SEQUENCE [LARGE SCALE GENOMIC DNA]</scope>
    <source>
        <strain evidence="3 4">Lmie10</strain>
    </source>
</reference>
<sequence>MLLSLRGISLILMLSGFNDPALAQATAKVTQQWKEKNLVPYHLYEKVLGPPGSGMARLKLPFPMIGAWDKNTQITSITVHRKALPYFEKAFSLLHQRGLTQEASLYGGSFSVRKMRGGDQWTAHSWGVEIDIDPEHNRLSWGPDRFKMDRRVVEAFEEAGFYWRGHLGYDAMSFSLSHESLKEIARKDGISIE</sequence>
<name>A0A5N7MRT2_9HYPH</name>
<dbReference type="InterPro" id="IPR039561">
    <property type="entry name" value="Peptidase_M15C"/>
</dbReference>
<dbReference type="RefSeq" id="WP_152716584.1">
    <property type="nucleotide sequence ID" value="NZ_VOSJ01000089.1"/>
</dbReference>
<feature type="chain" id="PRO_5030135701" evidence="1">
    <location>
        <begin position="24"/>
        <end position="193"/>
    </location>
</feature>
<feature type="domain" description="Peptidase M15C" evidence="2">
    <location>
        <begin position="117"/>
        <end position="166"/>
    </location>
</feature>
<gene>
    <name evidence="3" type="ORF">FS320_32635</name>
</gene>
<keyword evidence="4" id="KW-1185">Reference proteome</keyword>
<evidence type="ECO:0000313" key="3">
    <source>
        <dbReference type="EMBL" id="MPR29701.1"/>
    </source>
</evidence>
<accession>A0A5N7MRT2</accession>
<evidence type="ECO:0000256" key="1">
    <source>
        <dbReference type="SAM" id="SignalP"/>
    </source>
</evidence>
<dbReference type="Pfam" id="PF13539">
    <property type="entry name" value="Peptidase_M15_4"/>
    <property type="match status" value="1"/>
</dbReference>
<dbReference type="OrthoDB" id="227636at2"/>
<protein>
    <submittedName>
        <fullName evidence="3">M15 family metallopeptidase</fullName>
    </submittedName>
</protein>
<feature type="signal peptide" evidence="1">
    <location>
        <begin position="1"/>
        <end position="23"/>
    </location>
</feature>